<dbReference type="InterPro" id="IPR023779">
    <property type="entry name" value="Chromodomain_CS"/>
</dbReference>
<protein>
    <recommendedName>
        <fullName evidence="4">Chromo domain-containing protein</fullName>
    </recommendedName>
</protein>
<feature type="domain" description="Chromo" evidence="4">
    <location>
        <begin position="161"/>
        <end position="217"/>
    </location>
</feature>
<keyword evidence="2" id="KW-0539">Nucleus</keyword>
<evidence type="ECO:0000259" key="4">
    <source>
        <dbReference type="PROSITE" id="PS50013"/>
    </source>
</evidence>
<dbReference type="InterPro" id="IPR000953">
    <property type="entry name" value="Chromo/chromo_shadow_dom"/>
</dbReference>
<dbReference type="SMART" id="SM00298">
    <property type="entry name" value="CHROMO"/>
    <property type="match status" value="1"/>
</dbReference>
<dbReference type="SUPFAM" id="SSF54160">
    <property type="entry name" value="Chromo domain-like"/>
    <property type="match status" value="1"/>
</dbReference>
<dbReference type="STRING" id="946362.F2URX2"/>
<feature type="compositionally biased region" description="Basic and acidic residues" evidence="3">
    <location>
        <begin position="69"/>
        <end position="95"/>
    </location>
</feature>
<dbReference type="CDD" id="cd00024">
    <property type="entry name" value="CD_CSD"/>
    <property type="match status" value="1"/>
</dbReference>
<dbReference type="Gene3D" id="2.40.50.40">
    <property type="match status" value="1"/>
</dbReference>
<dbReference type="InterPro" id="IPR016197">
    <property type="entry name" value="Chromo-like_dom_sf"/>
</dbReference>
<dbReference type="InterPro" id="IPR023780">
    <property type="entry name" value="Chromo_domain"/>
</dbReference>
<reference evidence="5" key="1">
    <citation type="submission" date="2009-08" db="EMBL/GenBank/DDBJ databases">
        <title>Annotation of Salpingoeca rosetta.</title>
        <authorList>
            <consortium name="The Broad Institute Genome Sequencing Platform"/>
            <person name="Russ C."/>
            <person name="Cuomo C."/>
            <person name="Burger G."/>
            <person name="Gray M.W."/>
            <person name="Holland P.W.H."/>
            <person name="King N."/>
            <person name="Lang F.B.F."/>
            <person name="Roger A.J."/>
            <person name="Ruiz-Trillo I."/>
            <person name="Young S.K."/>
            <person name="Zeng Q."/>
            <person name="Gargeya S."/>
            <person name="Alvarado L."/>
            <person name="Berlin A."/>
            <person name="Chapman S.B."/>
            <person name="Chen Z."/>
            <person name="Freedman E."/>
            <person name="Gellesch M."/>
            <person name="Goldberg J."/>
            <person name="Griggs A."/>
            <person name="Gujja S."/>
            <person name="Heilman E."/>
            <person name="Heiman D."/>
            <person name="Howarth C."/>
            <person name="Mehta T."/>
            <person name="Neiman D."/>
            <person name="Pearson M."/>
            <person name="Roberts A."/>
            <person name="Saif S."/>
            <person name="Shea T."/>
            <person name="Shenoy N."/>
            <person name="Sisk P."/>
            <person name="Stolte C."/>
            <person name="Sykes S."/>
            <person name="White J."/>
            <person name="Yandava C."/>
            <person name="Haas B."/>
            <person name="Nusbaum C."/>
            <person name="Birren B."/>
        </authorList>
    </citation>
    <scope>NUCLEOTIDE SEQUENCE [LARGE SCALE GENOMIC DNA]</scope>
    <source>
        <strain evidence="5">ATCC 50818</strain>
    </source>
</reference>
<organism evidence="6">
    <name type="scientific">Salpingoeca rosetta (strain ATCC 50818 / BSB-021)</name>
    <dbReference type="NCBI Taxonomy" id="946362"/>
    <lineage>
        <taxon>Eukaryota</taxon>
        <taxon>Choanoflagellata</taxon>
        <taxon>Craspedida</taxon>
        <taxon>Salpingoecidae</taxon>
        <taxon>Salpingoeca</taxon>
    </lineage>
</organism>
<name>F2URX2_SALR5</name>
<feature type="compositionally biased region" description="Polar residues" evidence="3">
    <location>
        <begin position="96"/>
        <end position="118"/>
    </location>
</feature>
<dbReference type="OrthoDB" id="273092at2759"/>
<dbReference type="InParanoid" id="F2URX2"/>
<dbReference type="KEGG" id="sre:PTSG_10631"/>
<sequence length="217" mass="23766">MEYANIHGVFVVIIIKRGIEPEEGTHDGKGEADGQEGCTDASRKRTQRRYHHHSDSAHIAPDPSSDDNGDGKDDDGRAQDIDTVESRHGGDEQHDSTSTTNHDNSISNSEKMCSTSSNNKEHSTASKGRHVTGSKDKGGGGDNVVSSNGNDAIPVAASTPLLVEAILDKRTRASDGLELYLIKWFGFSDDHNTWEPGSHIFRQEMVLDFERQRAQQQ</sequence>
<dbReference type="EMBL" id="GL832992">
    <property type="protein sequence ID" value="EGD80377.1"/>
    <property type="molecule type" value="Genomic_DNA"/>
</dbReference>
<dbReference type="GeneID" id="16068693"/>
<evidence type="ECO:0000313" key="5">
    <source>
        <dbReference type="EMBL" id="EGD80377.1"/>
    </source>
</evidence>
<dbReference type="GO" id="GO:0005634">
    <property type="term" value="C:nucleus"/>
    <property type="evidence" value="ECO:0007669"/>
    <property type="project" value="UniProtKB-SubCell"/>
</dbReference>
<feature type="compositionally biased region" description="Basic and acidic residues" evidence="3">
    <location>
        <begin position="22"/>
        <end position="32"/>
    </location>
</feature>
<dbReference type="Proteomes" id="UP000007799">
    <property type="component" value="Unassembled WGS sequence"/>
</dbReference>
<dbReference type="PROSITE" id="PS00598">
    <property type="entry name" value="CHROMO_1"/>
    <property type="match status" value="1"/>
</dbReference>
<keyword evidence="6" id="KW-1185">Reference proteome</keyword>
<proteinExistence type="predicted"/>
<dbReference type="PROSITE" id="PS50013">
    <property type="entry name" value="CHROMO_2"/>
    <property type="match status" value="1"/>
</dbReference>
<dbReference type="AlphaFoldDB" id="F2URX2"/>
<evidence type="ECO:0000256" key="1">
    <source>
        <dbReference type="ARBA" id="ARBA00004123"/>
    </source>
</evidence>
<evidence type="ECO:0000256" key="3">
    <source>
        <dbReference type="SAM" id="MobiDB-lite"/>
    </source>
</evidence>
<comment type="subcellular location">
    <subcellularLocation>
        <location evidence="1">Nucleus</location>
    </subcellularLocation>
</comment>
<evidence type="ECO:0000256" key="2">
    <source>
        <dbReference type="ARBA" id="ARBA00023242"/>
    </source>
</evidence>
<dbReference type="RefSeq" id="XP_004988167.1">
    <property type="nucleotide sequence ID" value="XM_004988110.1"/>
</dbReference>
<gene>
    <name evidence="5" type="ORF">PTSG_10631</name>
</gene>
<accession>F2URX2</accession>
<dbReference type="Pfam" id="PF00385">
    <property type="entry name" value="Chromo"/>
    <property type="match status" value="1"/>
</dbReference>
<feature type="region of interest" description="Disordered" evidence="3">
    <location>
        <begin position="22"/>
        <end position="147"/>
    </location>
</feature>
<evidence type="ECO:0000313" key="6">
    <source>
        <dbReference type="Proteomes" id="UP000007799"/>
    </source>
</evidence>